<organism evidence="1 2">
    <name type="scientific">Corticimicrobacter populi</name>
    <dbReference type="NCBI Taxonomy" id="2175229"/>
    <lineage>
        <taxon>Bacteria</taxon>
        <taxon>Pseudomonadati</taxon>
        <taxon>Pseudomonadota</taxon>
        <taxon>Betaproteobacteria</taxon>
        <taxon>Burkholderiales</taxon>
        <taxon>Alcaligenaceae</taxon>
        <taxon>Corticimicrobacter</taxon>
    </lineage>
</organism>
<evidence type="ECO:0008006" key="3">
    <source>
        <dbReference type="Google" id="ProtNLM"/>
    </source>
</evidence>
<dbReference type="EMBL" id="QETA01000004">
    <property type="protein sequence ID" value="PWF22599.1"/>
    <property type="molecule type" value="Genomic_DNA"/>
</dbReference>
<evidence type="ECO:0000313" key="2">
    <source>
        <dbReference type="Proteomes" id="UP000245212"/>
    </source>
</evidence>
<dbReference type="AlphaFoldDB" id="A0A2V1JZ87"/>
<gene>
    <name evidence="1" type="ORF">DD235_10970</name>
</gene>
<comment type="caution">
    <text evidence="1">The sequence shown here is derived from an EMBL/GenBank/DDBJ whole genome shotgun (WGS) entry which is preliminary data.</text>
</comment>
<protein>
    <recommendedName>
        <fullName evidence="3">CdiI immunity protein domain-containing protein</fullName>
    </recommendedName>
</protein>
<proteinExistence type="predicted"/>
<reference evidence="2" key="1">
    <citation type="submission" date="2018-05" db="EMBL/GenBank/DDBJ databases">
        <authorList>
            <person name="Li Y."/>
        </authorList>
    </citation>
    <scope>NUCLEOTIDE SEQUENCE [LARGE SCALE GENOMIC DNA]</scope>
    <source>
        <strain evidence="2">3d-2-2</strain>
    </source>
</reference>
<dbReference type="RefSeq" id="WP_109062124.1">
    <property type="nucleotide sequence ID" value="NZ_QETA01000004.1"/>
</dbReference>
<name>A0A2V1JZ87_9BURK</name>
<dbReference type="Proteomes" id="UP000245212">
    <property type="component" value="Unassembled WGS sequence"/>
</dbReference>
<sequence>MQIHHIDTLVSLLKVFDANYFDHALTPRLKGLNPNNRQDLSTACDMFLQAEYLAFSDRERQNFIAIIDDYLEQPDCDFGDLFASLALVFDEAIRDQRAFMGHLLTIILAYETAHV</sequence>
<keyword evidence="2" id="KW-1185">Reference proteome</keyword>
<evidence type="ECO:0000313" key="1">
    <source>
        <dbReference type="EMBL" id="PWF22599.1"/>
    </source>
</evidence>
<accession>A0A2V1JZ87</accession>